<sequence>MSFVGSLRFMRRSKCVEFVELVSFLLPVQALIADMNGPCGKRIRTVNNASNETVARILFSRALLSLYFHFTSYFFLFIGQNSGHPVGVMQSRMMCESIPAVKAAPIVISKNK</sequence>
<protein>
    <recommendedName>
        <fullName evidence="3">Secreted protein</fullName>
    </recommendedName>
</protein>
<keyword evidence="1" id="KW-0614">Plasmid</keyword>
<geneLocation type="plasmid" evidence="1 2">
    <name>pRMAS01</name>
</geneLocation>
<evidence type="ECO:0008006" key="3">
    <source>
        <dbReference type="Google" id="ProtNLM"/>
    </source>
</evidence>
<accession>A0ABM7YFV3</accession>
<dbReference type="EMBL" id="AP025699">
    <property type="protein sequence ID" value="BDH80234.1"/>
    <property type="molecule type" value="Genomic_DNA"/>
</dbReference>
<organism evidence="1 2">
    <name type="scientific">Methanothermobacter tenebrarum</name>
    <dbReference type="NCBI Taxonomy" id="680118"/>
    <lineage>
        <taxon>Archaea</taxon>
        <taxon>Methanobacteriati</taxon>
        <taxon>Methanobacteriota</taxon>
        <taxon>Methanomada group</taxon>
        <taxon>Methanobacteria</taxon>
        <taxon>Methanobacteriales</taxon>
        <taxon>Methanobacteriaceae</taxon>
        <taxon>Methanothermobacter</taxon>
    </lineage>
</organism>
<dbReference type="Proteomes" id="UP000831817">
    <property type="component" value="Plasmid pRMAS01"/>
</dbReference>
<keyword evidence="2" id="KW-1185">Reference proteome</keyword>
<proteinExistence type="predicted"/>
<reference evidence="1 2" key="1">
    <citation type="submission" date="2022-04" db="EMBL/GenBank/DDBJ databases">
        <title>Complete genome of Methanothermobacter tenebrarum strain RMAS.</title>
        <authorList>
            <person name="Nakamura K."/>
            <person name="Oshima K."/>
            <person name="Hattori M."/>
            <person name="Kamagata Y."/>
            <person name="Takamizawa K."/>
        </authorList>
    </citation>
    <scope>NUCLEOTIDE SEQUENCE [LARGE SCALE GENOMIC DNA]</scope>
    <source>
        <strain evidence="1 2">RMAS</strain>
        <plasmid evidence="1 2">pRMAS01</plasmid>
    </source>
</reference>
<gene>
    <name evidence="1" type="ORF">MTTB_p140</name>
</gene>
<evidence type="ECO:0000313" key="2">
    <source>
        <dbReference type="Proteomes" id="UP000831817"/>
    </source>
</evidence>
<evidence type="ECO:0000313" key="1">
    <source>
        <dbReference type="EMBL" id="BDH80234.1"/>
    </source>
</evidence>
<name>A0ABM7YFV3_9EURY</name>